<gene>
    <name evidence="1" type="ORF">ISE1_3796</name>
    <name evidence="2" type="ORF">ISE2_3777</name>
</gene>
<protein>
    <submittedName>
        <fullName evidence="1">Uncharacterized protein</fullName>
    </submittedName>
</protein>
<sequence>MQQFGISELQAAFKVAEKINRAASIAKGHPLAPSNAGH</sequence>
<organism evidence="1">
    <name type="scientific">plant metagenome</name>
    <dbReference type="NCBI Taxonomy" id="1297885"/>
    <lineage>
        <taxon>unclassified sequences</taxon>
        <taxon>metagenomes</taxon>
        <taxon>organismal metagenomes</taxon>
    </lineage>
</organism>
<proteinExistence type="predicted"/>
<evidence type="ECO:0000313" key="2">
    <source>
        <dbReference type="EMBL" id="VFR97479.1"/>
    </source>
</evidence>
<evidence type="ECO:0000313" key="1">
    <source>
        <dbReference type="EMBL" id="VFR79078.1"/>
    </source>
</evidence>
<dbReference type="EMBL" id="CAADIN010000041">
    <property type="protein sequence ID" value="VFR97479.1"/>
    <property type="molecule type" value="Genomic_DNA"/>
</dbReference>
<dbReference type="EMBL" id="CAADIM010000015">
    <property type="protein sequence ID" value="VFR79078.1"/>
    <property type="molecule type" value="Genomic_DNA"/>
</dbReference>
<accession>A0A484TW22</accession>
<reference evidence="1" key="1">
    <citation type="submission" date="2019-03" db="EMBL/GenBank/DDBJ databases">
        <authorList>
            <person name="Danneels B."/>
        </authorList>
    </citation>
    <scope>NUCLEOTIDE SEQUENCE</scope>
</reference>
<dbReference type="AlphaFoldDB" id="A0A484TW22"/>
<name>A0A484TW22_9ZZZZ</name>